<gene>
    <name evidence="2" type="ORF">HMPREF9625_01552</name>
</gene>
<sequence>MNSKFNISLAILQIIAGILGSVVFFKSILNPGELTITMTILSFFWMVFGLLLGFKGLYKIKKR</sequence>
<protein>
    <recommendedName>
        <fullName evidence="4">EamA domain-containing protein</fullName>
    </recommendedName>
</protein>
<feature type="transmembrane region" description="Helical" evidence="1">
    <location>
        <begin position="34"/>
        <end position="54"/>
    </location>
</feature>
<evidence type="ECO:0000313" key="3">
    <source>
        <dbReference type="Proteomes" id="UP000018461"/>
    </source>
</evidence>
<name>G9WQB9_9FIRM</name>
<dbReference type="EMBL" id="AFZC02000002">
    <property type="protein sequence ID" value="EHL09579.1"/>
    <property type="molecule type" value="Genomic_DNA"/>
</dbReference>
<organism evidence="2 3">
    <name type="scientific">Oribacterium parvum ACB1</name>
    <dbReference type="NCBI Taxonomy" id="796943"/>
    <lineage>
        <taxon>Bacteria</taxon>
        <taxon>Bacillati</taxon>
        <taxon>Bacillota</taxon>
        <taxon>Clostridia</taxon>
        <taxon>Lachnospirales</taxon>
        <taxon>Lachnospiraceae</taxon>
        <taxon>Oribacterium</taxon>
    </lineage>
</organism>
<comment type="caution">
    <text evidence="2">The sequence shown here is derived from an EMBL/GenBank/DDBJ whole genome shotgun (WGS) entry which is preliminary data.</text>
</comment>
<proteinExistence type="predicted"/>
<reference evidence="2" key="2">
    <citation type="submission" date="2013-03" db="EMBL/GenBank/DDBJ databases">
        <title>The Genome Sequence of Oribacterium sp. ACB1.</title>
        <authorList>
            <consortium name="The Broad Institute Genomics Platform"/>
            <consortium name="The Broad Institute Genome Sequencing Center for Infectious Disease"/>
            <person name="Earl A."/>
            <person name="Ward D."/>
            <person name="Feldgarden M."/>
            <person name="Gevers D."/>
            <person name="Sizova M."/>
            <person name="Hazen A."/>
            <person name="Epstein S."/>
            <person name="Walker B."/>
            <person name="Young S."/>
            <person name="Zeng Q."/>
            <person name="Gargeya S."/>
            <person name="Fitzgerald M."/>
            <person name="Haas B."/>
            <person name="Abouelleil A."/>
            <person name="Allen A.W."/>
            <person name="Alvarado L."/>
            <person name="Arachchi H.M."/>
            <person name="Berlin A.M."/>
            <person name="Chapman S.B."/>
            <person name="Gainer-Dewar J."/>
            <person name="Goldberg J."/>
            <person name="Griggs A."/>
            <person name="Gujja S."/>
            <person name="Hansen M."/>
            <person name="Howarth C."/>
            <person name="Imamovic A."/>
            <person name="Ireland A."/>
            <person name="Larimer J."/>
            <person name="McCowan C."/>
            <person name="Murphy C."/>
            <person name="Pearson M."/>
            <person name="Poon T.W."/>
            <person name="Priest M."/>
            <person name="Roberts A."/>
            <person name="Saif S."/>
            <person name="Shea T."/>
            <person name="Sisk P."/>
            <person name="Sykes S."/>
            <person name="Wortman J."/>
            <person name="Nusbaum C."/>
            <person name="Birren B."/>
        </authorList>
    </citation>
    <scope>NUCLEOTIDE SEQUENCE [LARGE SCALE GENOMIC DNA]</scope>
    <source>
        <strain evidence="2">ACB1</strain>
    </source>
</reference>
<keyword evidence="1" id="KW-0472">Membrane</keyword>
<evidence type="ECO:0008006" key="4">
    <source>
        <dbReference type="Google" id="ProtNLM"/>
    </source>
</evidence>
<keyword evidence="3" id="KW-1185">Reference proteome</keyword>
<evidence type="ECO:0000256" key="1">
    <source>
        <dbReference type="SAM" id="Phobius"/>
    </source>
</evidence>
<keyword evidence="1" id="KW-1133">Transmembrane helix</keyword>
<keyword evidence="1" id="KW-0812">Transmembrane</keyword>
<dbReference type="RefSeq" id="WP_009535397.1">
    <property type="nucleotide sequence ID" value="NZ_KE148312.1"/>
</dbReference>
<reference evidence="2" key="1">
    <citation type="submission" date="2011-08" db="EMBL/GenBank/DDBJ databases">
        <authorList>
            <consortium name="The Broad Institute Genome Sequencing Platform"/>
            <person name="Earl A."/>
            <person name="Ward D."/>
            <person name="Feldgarden M."/>
            <person name="Gevers D."/>
            <person name="Sizova M."/>
            <person name="Hazen A."/>
            <person name="Epstein S."/>
            <person name="Young S.K."/>
            <person name="Zeng Q."/>
            <person name="Gargeya S."/>
            <person name="Fitzgerald M."/>
            <person name="Haas B."/>
            <person name="Abouelleil A."/>
            <person name="Alvarado L."/>
            <person name="Arachchi H.M."/>
            <person name="Berlin A."/>
            <person name="Brown A."/>
            <person name="Chapman S.B."/>
            <person name="Chen Z."/>
            <person name="Dunbar C."/>
            <person name="Freedman E."/>
            <person name="Gearin G."/>
            <person name="Gellesch M."/>
            <person name="Goldberg J."/>
            <person name="Griggs A."/>
            <person name="Gujja S."/>
            <person name="Heiman D."/>
            <person name="Howarth C."/>
            <person name="Larson L."/>
            <person name="Lui A."/>
            <person name="MacDonald P.J.P."/>
            <person name="Montmayeur A."/>
            <person name="Murphy C."/>
            <person name="Neiman D."/>
            <person name="Pearson M."/>
            <person name="Priest M."/>
            <person name="Roberts A."/>
            <person name="Saif S."/>
            <person name="Shea T."/>
            <person name="Shenoy N."/>
            <person name="Sisk P."/>
            <person name="Stolte C."/>
            <person name="Sykes S."/>
            <person name="Wortman J."/>
            <person name="Nusbaum C."/>
            <person name="Birren B."/>
        </authorList>
    </citation>
    <scope>NUCLEOTIDE SEQUENCE</scope>
    <source>
        <strain evidence="2">ACB1</strain>
    </source>
</reference>
<accession>G9WQB9</accession>
<dbReference type="AlphaFoldDB" id="G9WQB9"/>
<evidence type="ECO:0000313" key="2">
    <source>
        <dbReference type="EMBL" id="EHL09579.1"/>
    </source>
</evidence>
<dbReference type="HOGENOM" id="CLU_2881478_0_0_9"/>
<feature type="transmembrane region" description="Helical" evidence="1">
    <location>
        <begin position="7"/>
        <end position="28"/>
    </location>
</feature>
<dbReference type="Proteomes" id="UP000018461">
    <property type="component" value="Unassembled WGS sequence"/>
</dbReference>
<dbReference type="STRING" id="796943.HMPREF9625_01552"/>